<feature type="non-terminal residue" evidence="8">
    <location>
        <position position="1"/>
    </location>
</feature>
<organism evidence="9">
    <name type="scientific">Selaginella moellendorffii</name>
    <name type="common">Spikemoss</name>
    <dbReference type="NCBI Taxonomy" id="88036"/>
    <lineage>
        <taxon>Eukaryota</taxon>
        <taxon>Viridiplantae</taxon>
        <taxon>Streptophyta</taxon>
        <taxon>Embryophyta</taxon>
        <taxon>Tracheophyta</taxon>
        <taxon>Lycopodiopsida</taxon>
        <taxon>Selaginellales</taxon>
        <taxon>Selaginellaceae</taxon>
        <taxon>Selaginella</taxon>
    </lineage>
</organism>
<evidence type="ECO:0000256" key="3">
    <source>
        <dbReference type="ARBA" id="ARBA00022692"/>
    </source>
</evidence>
<dbReference type="SUPFAM" id="SSF103481">
    <property type="entry name" value="Multidrug resistance efflux transporter EmrE"/>
    <property type="match status" value="2"/>
</dbReference>
<proteinExistence type="inferred from homology"/>
<evidence type="ECO:0000313" key="9">
    <source>
        <dbReference type="Proteomes" id="UP000001514"/>
    </source>
</evidence>
<dbReference type="InterPro" id="IPR037185">
    <property type="entry name" value="EmrE-like"/>
</dbReference>
<accession>D8QN77</accession>
<evidence type="ECO:0000256" key="5">
    <source>
        <dbReference type="ARBA" id="ARBA00023136"/>
    </source>
</evidence>
<dbReference type="InParanoid" id="D8QN77"/>
<dbReference type="GO" id="GO:0005886">
    <property type="term" value="C:plasma membrane"/>
    <property type="evidence" value="ECO:0000318"/>
    <property type="project" value="GO_Central"/>
</dbReference>
<dbReference type="InterPro" id="IPR030184">
    <property type="entry name" value="WAT1-related"/>
</dbReference>
<evidence type="ECO:0000256" key="2">
    <source>
        <dbReference type="ARBA" id="ARBA00007635"/>
    </source>
</evidence>
<reference evidence="8 9" key="1">
    <citation type="journal article" date="2011" name="Science">
        <title>The Selaginella genome identifies genetic changes associated with the evolution of vascular plants.</title>
        <authorList>
            <person name="Banks J.A."/>
            <person name="Nishiyama T."/>
            <person name="Hasebe M."/>
            <person name="Bowman J.L."/>
            <person name="Gribskov M."/>
            <person name="dePamphilis C."/>
            <person name="Albert V.A."/>
            <person name="Aono N."/>
            <person name="Aoyama T."/>
            <person name="Ambrose B.A."/>
            <person name="Ashton N.W."/>
            <person name="Axtell M.J."/>
            <person name="Barker E."/>
            <person name="Barker M.S."/>
            <person name="Bennetzen J.L."/>
            <person name="Bonawitz N.D."/>
            <person name="Chapple C."/>
            <person name="Cheng C."/>
            <person name="Correa L.G."/>
            <person name="Dacre M."/>
            <person name="DeBarry J."/>
            <person name="Dreyer I."/>
            <person name="Elias M."/>
            <person name="Engstrom E.M."/>
            <person name="Estelle M."/>
            <person name="Feng L."/>
            <person name="Finet C."/>
            <person name="Floyd S.K."/>
            <person name="Frommer W.B."/>
            <person name="Fujita T."/>
            <person name="Gramzow L."/>
            <person name="Gutensohn M."/>
            <person name="Harholt J."/>
            <person name="Hattori M."/>
            <person name="Heyl A."/>
            <person name="Hirai T."/>
            <person name="Hiwatashi Y."/>
            <person name="Ishikawa M."/>
            <person name="Iwata M."/>
            <person name="Karol K.G."/>
            <person name="Koehler B."/>
            <person name="Kolukisaoglu U."/>
            <person name="Kubo M."/>
            <person name="Kurata T."/>
            <person name="Lalonde S."/>
            <person name="Li K."/>
            <person name="Li Y."/>
            <person name="Litt A."/>
            <person name="Lyons E."/>
            <person name="Manning G."/>
            <person name="Maruyama T."/>
            <person name="Michael T.P."/>
            <person name="Mikami K."/>
            <person name="Miyazaki S."/>
            <person name="Morinaga S."/>
            <person name="Murata T."/>
            <person name="Mueller-Roeber B."/>
            <person name="Nelson D.R."/>
            <person name="Obara M."/>
            <person name="Oguri Y."/>
            <person name="Olmstead R.G."/>
            <person name="Onodera N."/>
            <person name="Petersen B.L."/>
            <person name="Pils B."/>
            <person name="Prigge M."/>
            <person name="Rensing S.A."/>
            <person name="Riano-Pachon D.M."/>
            <person name="Roberts A.W."/>
            <person name="Sato Y."/>
            <person name="Scheller H.V."/>
            <person name="Schulz B."/>
            <person name="Schulz C."/>
            <person name="Shakirov E.V."/>
            <person name="Shibagaki N."/>
            <person name="Shinohara N."/>
            <person name="Shippen D.E."/>
            <person name="Soerensen I."/>
            <person name="Sotooka R."/>
            <person name="Sugimoto N."/>
            <person name="Sugita M."/>
            <person name="Sumikawa N."/>
            <person name="Tanurdzic M."/>
            <person name="Theissen G."/>
            <person name="Ulvskov P."/>
            <person name="Wakazuki S."/>
            <person name="Weng J.K."/>
            <person name="Willats W.W."/>
            <person name="Wipf D."/>
            <person name="Wolf P.G."/>
            <person name="Yang L."/>
            <person name="Zimmer A.D."/>
            <person name="Zhu Q."/>
            <person name="Mitros T."/>
            <person name="Hellsten U."/>
            <person name="Loque D."/>
            <person name="Otillar R."/>
            <person name="Salamov A."/>
            <person name="Schmutz J."/>
            <person name="Shapiro H."/>
            <person name="Lindquist E."/>
            <person name="Lucas S."/>
            <person name="Rokhsar D."/>
            <person name="Grigoriev I.V."/>
        </authorList>
    </citation>
    <scope>NUCLEOTIDE SEQUENCE [LARGE SCALE GENOMIC DNA]</scope>
</reference>
<gene>
    <name evidence="8" type="ORF">SELMODRAFT_74553</name>
</gene>
<dbReference type="eggNOG" id="ENOG502QSV3">
    <property type="taxonomic scope" value="Eukaryota"/>
</dbReference>
<comment type="subcellular location">
    <subcellularLocation>
        <location evidence="1 6">Membrane</location>
        <topology evidence="1 6">Multi-pass membrane protein</topology>
    </subcellularLocation>
</comment>
<feature type="transmembrane region" description="Helical" evidence="6">
    <location>
        <begin position="125"/>
        <end position="145"/>
    </location>
</feature>
<feature type="transmembrane region" description="Helical" evidence="6">
    <location>
        <begin position="189"/>
        <end position="207"/>
    </location>
</feature>
<evidence type="ECO:0000256" key="6">
    <source>
        <dbReference type="RuleBase" id="RU363077"/>
    </source>
</evidence>
<dbReference type="AlphaFoldDB" id="D8QN77"/>
<evidence type="ECO:0000256" key="4">
    <source>
        <dbReference type="ARBA" id="ARBA00022989"/>
    </source>
</evidence>
<dbReference type="Pfam" id="PF00892">
    <property type="entry name" value="EamA"/>
    <property type="match status" value="2"/>
</dbReference>
<dbReference type="KEGG" id="smo:SELMODRAFT_74553"/>
<dbReference type="InterPro" id="IPR000620">
    <property type="entry name" value="EamA_dom"/>
</dbReference>
<evidence type="ECO:0000256" key="1">
    <source>
        <dbReference type="ARBA" id="ARBA00004141"/>
    </source>
</evidence>
<dbReference type="EMBL" id="GL377565">
    <property type="protein sequence ID" value="EFJ38057.1"/>
    <property type="molecule type" value="Genomic_DNA"/>
</dbReference>
<keyword evidence="9" id="KW-1185">Reference proteome</keyword>
<feature type="transmembrane region" description="Helical" evidence="6">
    <location>
        <begin position="33"/>
        <end position="52"/>
    </location>
</feature>
<keyword evidence="4 6" id="KW-1133">Transmembrane helix</keyword>
<dbReference type="HOGENOM" id="CLU_025359_1_2_1"/>
<feature type="domain" description="EamA" evidence="7">
    <location>
        <begin position="4"/>
        <end position="143"/>
    </location>
</feature>
<feature type="domain" description="EamA" evidence="7">
    <location>
        <begin position="189"/>
        <end position="326"/>
    </location>
</feature>
<feature type="transmembrane region" description="Helical" evidence="6">
    <location>
        <begin position="59"/>
        <end position="81"/>
    </location>
</feature>
<dbReference type="PANTHER" id="PTHR31218">
    <property type="entry name" value="WAT1-RELATED PROTEIN"/>
    <property type="match status" value="1"/>
</dbReference>
<keyword evidence="5 6" id="KW-0472">Membrane</keyword>
<comment type="similarity">
    <text evidence="2 6">Belongs to the drug/metabolite transporter (DMT) superfamily. Plant drug/metabolite exporter (P-DME) (TC 2.A.7.4) family.</text>
</comment>
<dbReference type="Gramene" id="EFJ38057">
    <property type="protein sequence ID" value="EFJ38057"/>
    <property type="gene ID" value="SELMODRAFT_74553"/>
</dbReference>
<dbReference type="OMA" id="TWCIDRS"/>
<keyword evidence="3 6" id="KW-0812">Transmembrane</keyword>
<feature type="transmembrane region" description="Helical" evidence="6">
    <location>
        <begin position="93"/>
        <end position="113"/>
    </location>
</feature>
<name>D8QN77_SELML</name>
<dbReference type="Proteomes" id="UP000001514">
    <property type="component" value="Unassembled WGS sequence"/>
</dbReference>
<evidence type="ECO:0000313" key="8">
    <source>
        <dbReference type="EMBL" id="EFJ38057.1"/>
    </source>
</evidence>
<feature type="transmembrane region" description="Helical" evidence="6">
    <location>
        <begin position="307"/>
        <end position="327"/>
    </location>
</feature>
<dbReference type="GO" id="GO:0022857">
    <property type="term" value="F:transmembrane transporter activity"/>
    <property type="evidence" value="ECO:0007669"/>
    <property type="project" value="InterPro"/>
</dbReference>
<evidence type="ECO:0000259" key="7">
    <source>
        <dbReference type="Pfam" id="PF00892"/>
    </source>
</evidence>
<sequence length="364" mass="40623">RLHCALILAQAGFAGFEILSRITLDQGAGKFAFSFYRNCVAMVVLAIGAYLFERRKWRTLTLVVTINLFFLSLAGVTLNQVLYLAGLEYTSPVFASAMRNTTPVLTFILAWIFRLEVVRLKRVDGVAKVIGCLLGILGSIFLSVYRGPIVIQSTFKFPNVKEKGDKGFYKQVHIQFIGLLDDMVPAKTIGSIYLILSCLAFSVFLIFQAKLLLKFEAPISCAAFMCLFSTTQFSSLFFLFEPENSKWKITKSEIISIFYSGFIASGFVSGVQSWAIHQGGPVIVSTYQPLETTITAILGFFFLKETLYMGSILGGIIVILGLYMLIWGQSQHHKYLKQISSVQESQQNIELQEPSSQQSSIDFT</sequence>
<protein>
    <recommendedName>
        <fullName evidence="6">WAT1-related protein</fullName>
    </recommendedName>
</protein>